<evidence type="ECO:0000256" key="2">
    <source>
        <dbReference type="ARBA" id="ARBA00022801"/>
    </source>
</evidence>
<reference evidence="5 6" key="1">
    <citation type="submission" date="2020-08" db="EMBL/GenBank/DDBJ databases">
        <title>Genomic Encyclopedia of Type Strains, Phase III (KMG-III): the genomes of soil and plant-associated and newly described type strains.</title>
        <authorList>
            <person name="Whitman W."/>
        </authorList>
    </citation>
    <scope>NUCLEOTIDE SEQUENCE [LARGE SCALE GENOMIC DNA]</scope>
    <source>
        <strain evidence="5 6">CECT 8571</strain>
    </source>
</reference>
<accession>A0A839UPL4</accession>
<dbReference type="RefSeq" id="WP_183911206.1">
    <property type="nucleotide sequence ID" value="NZ_JACHXZ010000004.1"/>
</dbReference>
<dbReference type="GO" id="GO:0016787">
    <property type="term" value="F:hydrolase activity"/>
    <property type="evidence" value="ECO:0007669"/>
    <property type="project" value="UniProtKB-KW"/>
</dbReference>
<dbReference type="GO" id="GO:0005524">
    <property type="term" value="F:ATP binding"/>
    <property type="evidence" value="ECO:0007669"/>
    <property type="project" value="UniProtKB-KW"/>
</dbReference>
<evidence type="ECO:0000259" key="4">
    <source>
        <dbReference type="SMART" id="SM00797"/>
    </source>
</evidence>
<dbReference type="SUPFAM" id="SSF50891">
    <property type="entry name" value="Cyclophilin-like"/>
    <property type="match status" value="1"/>
</dbReference>
<evidence type="ECO:0000313" key="5">
    <source>
        <dbReference type="EMBL" id="MBB3169713.1"/>
    </source>
</evidence>
<evidence type="ECO:0000313" key="6">
    <source>
        <dbReference type="Proteomes" id="UP000559987"/>
    </source>
</evidence>
<dbReference type="PANTHER" id="PTHR43309">
    <property type="entry name" value="5-OXOPROLINASE SUBUNIT C"/>
    <property type="match status" value="1"/>
</dbReference>
<dbReference type="InterPro" id="IPR003778">
    <property type="entry name" value="CT_A_B"/>
</dbReference>
<dbReference type="InterPro" id="IPR052708">
    <property type="entry name" value="PxpC"/>
</dbReference>
<evidence type="ECO:0000256" key="3">
    <source>
        <dbReference type="ARBA" id="ARBA00022840"/>
    </source>
</evidence>
<keyword evidence="1" id="KW-0547">Nucleotide-binding</keyword>
<dbReference type="NCBIfam" id="TIGR00724">
    <property type="entry name" value="urea_amlyse_rel"/>
    <property type="match status" value="1"/>
</dbReference>
<comment type="caution">
    <text evidence="5">The sequence shown here is derived from an EMBL/GenBank/DDBJ whole genome shotgun (WGS) entry which is preliminary data.</text>
</comment>
<dbReference type="Gene3D" id="2.40.100.10">
    <property type="entry name" value="Cyclophilin-like"/>
    <property type="match status" value="1"/>
</dbReference>
<dbReference type="Pfam" id="PF02626">
    <property type="entry name" value="CT_A_B"/>
    <property type="match status" value="1"/>
</dbReference>
<evidence type="ECO:0000256" key="1">
    <source>
        <dbReference type="ARBA" id="ARBA00022741"/>
    </source>
</evidence>
<dbReference type="PANTHER" id="PTHR43309:SF4">
    <property type="entry name" value="CARBOXYLTRANSFERASE DOMAIN-CONTAINING PROTEIN"/>
    <property type="match status" value="1"/>
</dbReference>
<name>A0A839UPL4_9GAMM</name>
<gene>
    <name evidence="5" type="ORF">FHS30_002926</name>
</gene>
<keyword evidence="2" id="KW-0378">Hydrolase</keyword>
<protein>
    <submittedName>
        <fullName evidence="5">Biotin-dependent carboxylase-like uncharacterized protein</fullName>
    </submittedName>
</protein>
<feature type="domain" description="Carboxyltransferase" evidence="4">
    <location>
        <begin position="25"/>
        <end position="304"/>
    </location>
</feature>
<keyword evidence="3" id="KW-0067">ATP-binding</keyword>
<dbReference type="SMART" id="SM00797">
    <property type="entry name" value="AHS2"/>
    <property type="match status" value="1"/>
</dbReference>
<dbReference type="InterPro" id="IPR029000">
    <property type="entry name" value="Cyclophilin-like_dom_sf"/>
</dbReference>
<dbReference type="Proteomes" id="UP000559987">
    <property type="component" value="Unassembled WGS sequence"/>
</dbReference>
<dbReference type="EMBL" id="JACHXZ010000004">
    <property type="protein sequence ID" value="MBB3169713.1"/>
    <property type="molecule type" value="Genomic_DNA"/>
</dbReference>
<proteinExistence type="predicted"/>
<dbReference type="AlphaFoldDB" id="A0A839UPL4"/>
<sequence length="314" mass="33206">MNTVEVIKPGVLALLMDAGRKGQHGLGLTTGGPLDADAFFWANTLVRNTPNATAIEVSVGGMELRANAEVQIAVTGAQMPLFIDGNPRAIWQSHTVAAGSTIKLDFAKQGARAYLAVAGGFDVKPQFGSTATVVREGIGGLNGSALATGDALPVLAQRPTDDQMLPVNLWPTYPQHPVLRVIEGYQVAHFSAAQRALFYSHEYQLSQQCDRMGYRLRGPALQCDIGGIVSEGICLGAIQVPADGQPIVLLNDRQTIGGYPKIGSVFSADLALLGQLMPGATVSFAPISAEAAHAELLLAERRRLAATQQLERLS</sequence>
<organism evidence="5 6">
    <name type="scientific">Simiduia aestuariiviva</name>
    <dbReference type="NCBI Taxonomy" id="1510459"/>
    <lineage>
        <taxon>Bacteria</taxon>
        <taxon>Pseudomonadati</taxon>
        <taxon>Pseudomonadota</taxon>
        <taxon>Gammaproteobacteria</taxon>
        <taxon>Cellvibrionales</taxon>
        <taxon>Cellvibrionaceae</taxon>
        <taxon>Simiduia</taxon>
    </lineage>
</organism>
<keyword evidence="6" id="KW-1185">Reference proteome</keyword>